<name>A0AAD1X6B6_EUPCR</name>
<protein>
    <submittedName>
        <fullName evidence="2">Uncharacterized protein</fullName>
    </submittedName>
</protein>
<proteinExistence type="predicted"/>
<organism evidence="2 3">
    <name type="scientific">Euplotes crassus</name>
    <dbReference type="NCBI Taxonomy" id="5936"/>
    <lineage>
        <taxon>Eukaryota</taxon>
        <taxon>Sar</taxon>
        <taxon>Alveolata</taxon>
        <taxon>Ciliophora</taxon>
        <taxon>Intramacronucleata</taxon>
        <taxon>Spirotrichea</taxon>
        <taxon>Hypotrichia</taxon>
        <taxon>Euplotida</taxon>
        <taxon>Euplotidae</taxon>
        <taxon>Moneuplotes</taxon>
    </lineage>
</organism>
<sequence>MKSCGNLNTSPFSRNIRNRNQTQKCLPNQCDNCIQALRQIIACDNCFSTLGNNLVKVLMSQLSRSVDPCNLPKMRKNSDSEYNPTQSTLDHIPAHQMKNSSNNQIDCNIFRQENPLYYQKIAPKHSKMPHKASLSQALCYKRESNKLKLAKLDKNLVEEKLEIPTVDKYETLKVIPCPFGNSEILDIDRSFESSDYFSEKTPDLLPTKSLNIDPEKIHRAKKNSSFGKRKNKIKVIYQTTKKHAKKSSLSKKQAIRKSIGLLKQGLMKKLLAISDEPADSQKSLLVLENKSKKKIGISVIARKTVEIRDALELKKNEPQKDSLQERQRDDRMISIDTSKDRDSSSVSED</sequence>
<keyword evidence="3" id="KW-1185">Reference proteome</keyword>
<evidence type="ECO:0000313" key="3">
    <source>
        <dbReference type="Proteomes" id="UP001295684"/>
    </source>
</evidence>
<evidence type="ECO:0000256" key="1">
    <source>
        <dbReference type="SAM" id="MobiDB-lite"/>
    </source>
</evidence>
<gene>
    <name evidence="2" type="ORF">ECRASSUSDP1_LOCUS6099</name>
</gene>
<dbReference type="Proteomes" id="UP001295684">
    <property type="component" value="Unassembled WGS sequence"/>
</dbReference>
<feature type="compositionally biased region" description="Basic and acidic residues" evidence="1">
    <location>
        <begin position="314"/>
        <end position="343"/>
    </location>
</feature>
<dbReference type="EMBL" id="CAMPGE010005911">
    <property type="protein sequence ID" value="CAI2364753.1"/>
    <property type="molecule type" value="Genomic_DNA"/>
</dbReference>
<feature type="region of interest" description="Disordered" evidence="1">
    <location>
        <begin position="314"/>
        <end position="349"/>
    </location>
</feature>
<evidence type="ECO:0000313" key="2">
    <source>
        <dbReference type="EMBL" id="CAI2364753.1"/>
    </source>
</evidence>
<dbReference type="AlphaFoldDB" id="A0AAD1X6B6"/>
<accession>A0AAD1X6B6</accession>
<reference evidence="2" key="1">
    <citation type="submission" date="2023-07" db="EMBL/GenBank/DDBJ databases">
        <authorList>
            <consortium name="AG Swart"/>
            <person name="Singh M."/>
            <person name="Singh A."/>
            <person name="Seah K."/>
            <person name="Emmerich C."/>
        </authorList>
    </citation>
    <scope>NUCLEOTIDE SEQUENCE</scope>
    <source>
        <strain evidence="2">DP1</strain>
    </source>
</reference>
<comment type="caution">
    <text evidence="2">The sequence shown here is derived from an EMBL/GenBank/DDBJ whole genome shotgun (WGS) entry which is preliminary data.</text>
</comment>